<dbReference type="EMBL" id="JAVDPY010000002">
    <property type="protein sequence ID" value="MDR6332773.1"/>
    <property type="molecule type" value="Genomic_DNA"/>
</dbReference>
<dbReference type="Proteomes" id="UP001245370">
    <property type="component" value="Unassembled WGS sequence"/>
</dbReference>
<name>A0A9W6CHY5_XANFL</name>
<comment type="caution">
    <text evidence="2">The sequence shown here is derived from an EMBL/GenBank/DDBJ whole genome shotgun (WGS) entry which is preliminary data.</text>
</comment>
<dbReference type="RefSeq" id="WP_063112050.1">
    <property type="nucleotide sequence ID" value="NZ_BSDO01000001.1"/>
</dbReference>
<dbReference type="NCBIfam" id="TIGR01414">
    <property type="entry name" value="autotrans_barl"/>
    <property type="match status" value="1"/>
</dbReference>
<organism evidence="2 4">
    <name type="scientific">Xanthobacter flavus</name>
    <dbReference type="NCBI Taxonomy" id="281"/>
    <lineage>
        <taxon>Bacteria</taxon>
        <taxon>Pseudomonadati</taxon>
        <taxon>Pseudomonadota</taxon>
        <taxon>Alphaproteobacteria</taxon>
        <taxon>Hyphomicrobiales</taxon>
        <taxon>Xanthobacteraceae</taxon>
        <taxon>Xanthobacter</taxon>
    </lineage>
</organism>
<reference evidence="2" key="1">
    <citation type="submission" date="2022-12" db="EMBL/GenBank/DDBJ databases">
        <title>Reference genome sequencing for broad-spectrum identification of bacterial and archaeal isolates by mass spectrometry.</title>
        <authorList>
            <person name="Sekiguchi Y."/>
            <person name="Tourlousse D.M."/>
        </authorList>
    </citation>
    <scope>NUCLEOTIDE SEQUENCE</scope>
    <source>
        <strain evidence="2">301</strain>
    </source>
</reference>
<dbReference type="Pfam" id="PF03797">
    <property type="entry name" value="Autotransporter"/>
    <property type="match status" value="1"/>
</dbReference>
<evidence type="ECO:0000259" key="1">
    <source>
        <dbReference type="PROSITE" id="PS51208"/>
    </source>
</evidence>
<dbReference type="InterPro" id="IPR036709">
    <property type="entry name" value="Autotransporte_beta_dom_sf"/>
</dbReference>
<proteinExistence type="predicted"/>
<reference evidence="3 5" key="2">
    <citation type="submission" date="2023-07" db="EMBL/GenBank/DDBJ databases">
        <title>Genomic Encyclopedia of Type Strains, Phase IV (KMG-IV): sequencing the most valuable type-strain genomes for metagenomic binning, comparative biology and taxonomic classification.</title>
        <authorList>
            <person name="Goeker M."/>
        </authorList>
    </citation>
    <scope>NUCLEOTIDE SEQUENCE [LARGE SCALE GENOMIC DNA]</scope>
    <source>
        <strain evidence="3 5">DSM 338</strain>
    </source>
</reference>
<dbReference type="InterPro" id="IPR005546">
    <property type="entry name" value="Autotransporte_beta"/>
</dbReference>
<dbReference type="EMBL" id="BSDO01000001">
    <property type="protein sequence ID" value="GLI21049.1"/>
    <property type="molecule type" value="Genomic_DNA"/>
</dbReference>
<dbReference type="SUPFAM" id="SSF103515">
    <property type="entry name" value="Autotransporter"/>
    <property type="match status" value="1"/>
</dbReference>
<evidence type="ECO:0000313" key="4">
    <source>
        <dbReference type="Proteomes" id="UP001144397"/>
    </source>
</evidence>
<dbReference type="PROSITE" id="PS51208">
    <property type="entry name" value="AUTOTRANSPORTER"/>
    <property type="match status" value="1"/>
</dbReference>
<dbReference type="Gene3D" id="2.40.128.130">
    <property type="entry name" value="Autotransporter beta-domain"/>
    <property type="match status" value="1"/>
</dbReference>
<dbReference type="AlphaFoldDB" id="A0A9W6CHY5"/>
<accession>A0A9W6CHY5</accession>
<evidence type="ECO:0000313" key="5">
    <source>
        <dbReference type="Proteomes" id="UP001245370"/>
    </source>
</evidence>
<evidence type="ECO:0000313" key="3">
    <source>
        <dbReference type="EMBL" id="MDR6332773.1"/>
    </source>
</evidence>
<evidence type="ECO:0000313" key="2">
    <source>
        <dbReference type="EMBL" id="GLI21049.1"/>
    </source>
</evidence>
<gene>
    <name evidence="3" type="ORF">GGQ86_001237</name>
    <name evidence="2" type="ORF">XFLAVUS301_07230</name>
</gene>
<feature type="domain" description="Autotransporter" evidence="1">
    <location>
        <begin position="1"/>
        <end position="177"/>
    </location>
</feature>
<dbReference type="Proteomes" id="UP001144397">
    <property type="component" value="Unassembled WGS sequence"/>
</dbReference>
<keyword evidence="5" id="KW-1185">Reference proteome</keyword>
<dbReference type="GO" id="GO:0019867">
    <property type="term" value="C:outer membrane"/>
    <property type="evidence" value="ECO:0007669"/>
    <property type="project" value="InterPro"/>
</dbReference>
<sequence>MASRNVAFGTFSNGLGSSYNGNTAQVFGEVSRPFAFGPAQVSPFAAVAYVNQNFDAFSETGGAAALSGSAQSMSTTLTTLGARLSTDMVVGNGLFTPSLKLGWQHAFGDVDTTSVMWLNGSTPFLVSGTPIARDALALNVGLSYAFNDAVSAGFAYDGVLGSDAQSNTLKGNLRVNF</sequence>
<protein>
    <submittedName>
        <fullName evidence="3">Outer membrane autotransporter protein</fullName>
    </submittedName>
</protein>
<dbReference type="InterPro" id="IPR006315">
    <property type="entry name" value="OM_autotransptr_brl_dom"/>
</dbReference>
<dbReference type="GeneID" id="95761517"/>